<reference evidence="1 2" key="1">
    <citation type="submission" date="2018-12" db="EMBL/GenBank/DDBJ databases">
        <authorList>
            <consortium name="Pathogen Informatics"/>
        </authorList>
    </citation>
    <scope>NUCLEOTIDE SEQUENCE [LARGE SCALE GENOMIC DNA]</scope>
    <source>
        <strain evidence="1 2">NCTC9419</strain>
    </source>
</reference>
<evidence type="ECO:0000313" key="1">
    <source>
        <dbReference type="EMBL" id="VEA67931.1"/>
    </source>
</evidence>
<accession>A0A3S4G782</accession>
<sequence length="165" mass="18293">MLRGSALISTGSLTHTMKATMLLRYGVSSCLGHRQDFYLRGSRHFCPGENGGFPAPAVHSTAGKTRRPGAAVSRRDADGRFSCRLHAIPPPDSFTSTEMHPDWRRAAGTRMLPQQHTAESVQNHFPMATRVVLRRPLRQCAAAATMNVDQPQRFSPTTRDIKRIL</sequence>
<name>A0A3S4G782_SERRU</name>
<organism evidence="1 2">
    <name type="scientific">Serratia rubidaea</name>
    <name type="common">Serratia marinorubra</name>
    <dbReference type="NCBI Taxonomy" id="61652"/>
    <lineage>
        <taxon>Bacteria</taxon>
        <taxon>Pseudomonadati</taxon>
        <taxon>Pseudomonadota</taxon>
        <taxon>Gammaproteobacteria</taxon>
        <taxon>Enterobacterales</taxon>
        <taxon>Yersiniaceae</taxon>
        <taxon>Serratia</taxon>
    </lineage>
</organism>
<dbReference type="EMBL" id="LR134155">
    <property type="protein sequence ID" value="VEA67931.1"/>
    <property type="molecule type" value="Genomic_DNA"/>
</dbReference>
<dbReference type="AlphaFoldDB" id="A0A3S4G782"/>
<gene>
    <name evidence="1" type="ORF">NCTC9419_00129</name>
</gene>
<dbReference type="Proteomes" id="UP000271603">
    <property type="component" value="Chromosome"/>
</dbReference>
<protein>
    <submittedName>
        <fullName evidence="1">Uncharacterized protein</fullName>
    </submittedName>
</protein>
<proteinExistence type="predicted"/>
<evidence type="ECO:0000313" key="2">
    <source>
        <dbReference type="Proteomes" id="UP000271603"/>
    </source>
</evidence>